<dbReference type="RefSeq" id="XP_003328473.2">
    <property type="nucleotide sequence ID" value="XM_003328425.2"/>
</dbReference>
<feature type="transmembrane region" description="Helical" evidence="1">
    <location>
        <begin position="88"/>
        <end position="107"/>
    </location>
</feature>
<evidence type="ECO:0000313" key="3">
    <source>
        <dbReference type="Proteomes" id="UP000008783"/>
    </source>
</evidence>
<evidence type="ECO:0000256" key="1">
    <source>
        <dbReference type="SAM" id="Phobius"/>
    </source>
</evidence>
<dbReference type="OrthoDB" id="2588793at2759"/>
<evidence type="ECO:0000313" key="2">
    <source>
        <dbReference type="EMBL" id="EFP84054.2"/>
    </source>
</evidence>
<dbReference type="AlphaFoldDB" id="E3KIC9"/>
<keyword evidence="1" id="KW-1133">Transmembrane helix</keyword>
<dbReference type="GeneID" id="10545150"/>
<dbReference type="VEuPathDB" id="FungiDB:PGTG_09767"/>
<gene>
    <name evidence="2" type="ORF">PGTG_09767</name>
</gene>
<keyword evidence="1" id="KW-0812">Transmembrane</keyword>
<keyword evidence="3" id="KW-1185">Reference proteome</keyword>
<accession>E3KIC9</accession>
<dbReference type="eggNOG" id="ENOG502S04P">
    <property type="taxonomic scope" value="Eukaryota"/>
</dbReference>
<dbReference type="KEGG" id="pgr:PGTG_09767"/>
<proteinExistence type="predicted"/>
<dbReference type="HOGENOM" id="CLU_047150_0_0_1"/>
<reference evidence="3" key="2">
    <citation type="journal article" date="2011" name="Proc. Natl. Acad. Sci. U.S.A.">
        <title>Obligate biotrophy features unraveled by the genomic analysis of rust fungi.</title>
        <authorList>
            <person name="Duplessis S."/>
            <person name="Cuomo C.A."/>
            <person name="Lin Y.-C."/>
            <person name="Aerts A."/>
            <person name="Tisserant E."/>
            <person name="Veneault-Fourrey C."/>
            <person name="Joly D.L."/>
            <person name="Hacquard S."/>
            <person name="Amselem J."/>
            <person name="Cantarel B.L."/>
            <person name="Chiu R."/>
            <person name="Coutinho P.M."/>
            <person name="Feau N."/>
            <person name="Field M."/>
            <person name="Frey P."/>
            <person name="Gelhaye E."/>
            <person name="Goldberg J."/>
            <person name="Grabherr M.G."/>
            <person name="Kodira C.D."/>
            <person name="Kohler A."/>
            <person name="Kuees U."/>
            <person name="Lindquist E.A."/>
            <person name="Lucas S.M."/>
            <person name="Mago R."/>
            <person name="Mauceli E."/>
            <person name="Morin E."/>
            <person name="Murat C."/>
            <person name="Pangilinan J.L."/>
            <person name="Park R."/>
            <person name="Pearson M."/>
            <person name="Quesneville H."/>
            <person name="Rouhier N."/>
            <person name="Sakthikumar S."/>
            <person name="Salamov A.A."/>
            <person name="Schmutz J."/>
            <person name="Selles B."/>
            <person name="Shapiro H."/>
            <person name="Tanguay P."/>
            <person name="Tuskan G.A."/>
            <person name="Henrissat B."/>
            <person name="Van de Peer Y."/>
            <person name="Rouze P."/>
            <person name="Ellis J.G."/>
            <person name="Dodds P.N."/>
            <person name="Schein J.E."/>
            <person name="Zhong S."/>
            <person name="Hamelin R.C."/>
            <person name="Grigoriev I.V."/>
            <person name="Szabo L.J."/>
            <person name="Martin F."/>
        </authorList>
    </citation>
    <scope>NUCLEOTIDE SEQUENCE [LARGE SCALE GENOMIC DNA]</scope>
    <source>
        <strain evidence="3">CRL 75-36-700-3 / race SCCL</strain>
    </source>
</reference>
<dbReference type="SUPFAM" id="SSF52266">
    <property type="entry name" value="SGNH hydrolase"/>
    <property type="match status" value="1"/>
</dbReference>
<name>E3KIC9_PUCGT</name>
<sequence length="557" mass="63740">MTNQTNNNHLNSFEANLYQPGSTSSSSTSNSASASASNRIHPYQSFSLSSSSNNNNNNTHPSLYIKKPFTYLNSFISTSRKPSHSIQIAILILISLSTLTILIDYWTQSQLYRLRYPWTLSPSKGSSPSTSSWKSLSEGYLGLPACDPFGEPGTVVLNTSFYHDASWVPFGPSCAPSPDYLSALRAIREVPINLPLSQRDALIHRPIHTTSSSKEQEEPQQTEFFDRSAFDLWGRPYPDLTFLRGKTILLLGDSVDRNSLEHLHQLVHADVRSLHYLDINNPPPSSDWDPRSTPWEVNLGILHPRNYSNASYPDNSRDFAGLNCKLLNGFFYGLDDIDEFSVQADWHGPGLAESRVRELYEPLTGAYGREDGEGPAFIMLQSGLWDLAFFGRRNRQRNETTELPLGAEELDWWQGRFRSLIRTIKYTWPDTPLWIRTTHRIGEQFWAAHDWQAGLKHGLGKGFVNFFPDHRVHQIRQMQLFVAKEEGLPVFDFYNLWEGYQKFQDKVHPLKVPGGVLMNQALFHHVWMESIGRKNWDPSYLTRNRIGKLPHHLHEFY</sequence>
<protein>
    <submittedName>
        <fullName evidence="2">Uncharacterized protein</fullName>
    </submittedName>
</protein>
<dbReference type="Proteomes" id="UP000008783">
    <property type="component" value="Unassembled WGS sequence"/>
</dbReference>
<organism evidence="2 3">
    <name type="scientific">Puccinia graminis f. sp. tritici (strain CRL 75-36-700-3 / race SCCL)</name>
    <name type="common">Black stem rust fungus</name>
    <dbReference type="NCBI Taxonomy" id="418459"/>
    <lineage>
        <taxon>Eukaryota</taxon>
        <taxon>Fungi</taxon>
        <taxon>Dikarya</taxon>
        <taxon>Basidiomycota</taxon>
        <taxon>Pucciniomycotina</taxon>
        <taxon>Pucciniomycetes</taxon>
        <taxon>Pucciniales</taxon>
        <taxon>Pucciniaceae</taxon>
        <taxon>Puccinia</taxon>
    </lineage>
</organism>
<reference key="1">
    <citation type="submission" date="2007-01" db="EMBL/GenBank/DDBJ databases">
        <title>The Genome Sequence of Puccinia graminis f. sp. tritici Strain CRL 75-36-700-3.</title>
        <authorList>
            <consortium name="The Broad Institute Genome Sequencing Platform"/>
            <person name="Birren B."/>
            <person name="Lander E."/>
            <person name="Galagan J."/>
            <person name="Nusbaum C."/>
            <person name="Devon K."/>
            <person name="Cuomo C."/>
            <person name="Jaffe D."/>
            <person name="Butler J."/>
            <person name="Alvarez P."/>
            <person name="Gnerre S."/>
            <person name="Grabherr M."/>
            <person name="Mauceli E."/>
            <person name="Brockman W."/>
            <person name="Young S."/>
            <person name="LaButti K."/>
            <person name="Sykes S."/>
            <person name="DeCaprio D."/>
            <person name="Crawford M."/>
            <person name="Koehrsen M."/>
            <person name="Engels R."/>
            <person name="Montgomery P."/>
            <person name="Pearson M."/>
            <person name="Howarth C."/>
            <person name="Larson L."/>
            <person name="White J."/>
            <person name="Zeng Q."/>
            <person name="Kodira C."/>
            <person name="Yandava C."/>
            <person name="Alvarado L."/>
            <person name="O'Leary S."/>
            <person name="Szabo L."/>
            <person name="Dean R."/>
            <person name="Schein J."/>
        </authorList>
    </citation>
    <scope>NUCLEOTIDE SEQUENCE</scope>
    <source>
        <strain>CRL 75-36-700-3</strain>
    </source>
</reference>
<keyword evidence="1" id="KW-0472">Membrane</keyword>
<dbReference type="InParanoid" id="E3KIC9"/>
<dbReference type="EMBL" id="DS178288">
    <property type="protein sequence ID" value="EFP84054.2"/>
    <property type="molecule type" value="Genomic_DNA"/>
</dbReference>